<feature type="compositionally biased region" description="Basic and acidic residues" evidence="1">
    <location>
        <begin position="132"/>
        <end position="149"/>
    </location>
</feature>
<dbReference type="Gramene" id="TKW21160">
    <property type="protein sequence ID" value="TKW21160"/>
    <property type="gene ID" value="SEVIR_4G178900v2"/>
</dbReference>
<evidence type="ECO:0000313" key="3">
    <source>
        <dbReference type="Proteomes" id="UP000298652"/>
    </source>
</evidence>
<accession>A0A4U6UWY4</accession>
<feature type="compositionally biased region" description="Basic residues" evidence="1">
    <location>
        <begin position="14"/>
        <end position="35"/>
    </location>
</feature>
<gene>
    <name evidence="2" type="ORF">SEVIR_4G178900v2</name>
</gene>
<reference evidence="2" key="1">
    <citation type="submission" date="2019-03" db="EMBL/GenBank/DDBJ databases">
        <title>WGS assembly of Setaria viridis.</title>
        <authorList>
            <person name="Huang P."/>
            <person name="Jenkins J."/>
            <person name="Grimwood J."/>
            <person name="Barry K."/>
            <person name="Healey A."/>
            <person name="Mamidi S."/>
            <person name="Sreedasyam A."/>
            <person name="Shu S."/>
            <person name="Feldman M."/>
            <person name="Wu J."/>
            <person name="Yu Y."/>
            <person name="Chen C."/>
            <person name="Johnson J."/>
            <person name="Rokhsar D."/>
            <person name="Baxter I."/>
            <person name="Schmutz J."/>
            <person name="Brutnell T."/>
            <person name="Kellogg E."/>
        </authorList>
    </citation>
    <scope>NUCLEOTIDE SEQUENCE [LARGE SCALE GENOMIC DNA]</scope>
</reference>
<evidence type="ECO:0000313" key="2">
    <source>
        <dbReference type="EMBL" id="TKW21160.1"/>
    </source>
</evidence>
<evidence type="ECO:0000256" key="1">
    <source>
        <dbReference type="SAM" id="MobiDB-lite"/>
    </source>
</evidence>
<feature type="compositionally biased region" description="Low complexity" evidence="1">
    <location>
        <begin position="102"/>
        <end position="115"/>
    </location>
</feature>
<organism evidence="2 3">
    <name type="scientific">Setaria viridis</name>
    <name type="common">Green bristlegrass</name>
    <name type="synonym">Setaria italica subsp. viridis</name>
    <dbReference type="NCBI Taxonomy" id="4556"/>
    <lineage>
        <taxon>Eukaryota</taxon>
        <taxon>Viridiplantae</taxon>
        <taxon>Streptophyta</taxon>
        <taxon>Embryophyta</taxon>
        <taxon>Tracheophyta</taxon>
        <taxon>Spermatophyta</taxon>
        <taxon>Magnoliopsida</taxon>
        <taxon>Liliopsida</taxon>
        <taxon>Poales</taxon>
        <taxon>Poaceae</taxon>
        <taxon>PACMAD clade</taxon>
        <taxon>Panicoideae</taxon>
        <taxon>Panicodae</taxon>
        <taxon>Paniceae</taxon>
        <taxon>Cenchrinae</taxon>
        <taxon>Setaria</taxon>
    </lineage>
</organism>
<feature type="region of interest" description="Disordered" evidence="1">
    <location>
        <begin position="100"/>
        <end position="221"/>
    </location>
</feature>
<dbReference type="EMBL" id="CM016555">
    <property type="protein sequence ID" value="TKW21160.1"/>
    <property type="molecule type" value="Genomic_DNA"/>
</dbReference>
<feature type="compositionally biased region" description="Basic and acidic residues" evidence="1">
    <location>
        <begin position="58"/>
        <end position="68"/>
    </location>
</feature>
<dbReference type="AlphaFoldDB" id="A0A4U6UWY4"/>
<feature type="compositionally biased region" description="Low complexity" evidence="1">
    <location>
        <begin position="181"/>
        <end position="191"/>
    </location>
</feature>
<protein>
    <submittedName>
        <fullName evidence="2">Uncharacterized protein</fullName>
    </submittedName>
</protein>
<feature type="region of interest" description="Disordered" evidence="1">
    <location>
        <begin position="1"/>
        <end position="88"/>
    </location>
</feature>
<name>A0A4U6UWY4_SETVI</name>
<dbReference type="Proteomes" id="UP000298652">
    <property type="component" value="Chromosome 4"/>
</dbReference>
<keyword evidence="3" id="KW-1185">Reference proteome</keyword>
<sequence length="238" mass="25609">MQQASRQAGTIRPHPPRMTHTRARRRAATGRRCQAKRQLSSGQHQPPCHTVEAGTKAKAKDARRERRLGQQPQHPLGSAAARRPAGRLSPLVLPTARAVTPRAGRQATRAATGTGARHDWRGFGRGVATRGAEARRETRTLRQHVDAHVLRTRAPPRAPTSATRSPRARGQQRGIQPHAPLPSLSSCPFPSVRAGRSSPAIPVNRTVKKRQTGSSRSCSSERTHAVLGAVAAGCTGCD</sequence>
<proteinExistence type="predicted"/>